<evidence type="ECO:0000313" key="1">
    <source>
        <dbReference type="EMBL" id="QAA81387.1"/>
    </source>
</evidence>
<dbReference type="RefSeq" id="WP_128249775.1">
    <property type="nucleotide sequence ID" value="NZ_CP034951.1"/>
</dbReference>
<protein>
    <submittedName>
        <fullName evidence="1">Uncharacterized protein</fullName>
    </submittedName>
</protein>
<proteinExistence type="predicted"/>
<dbReference type="AlphaFoldDB" id="A0A410G267"/>
<reference evidence="1 2" key="1">
    <citation type="submission" date="2019-01" db="EMBL/GenBank/DDBJ databases">
        <title>Complete genome sequencing of Aequorivita sp. H23M31.</title>
        <authorList>
            <person name="Bae J.-W."/>
        </authorList>
    </citation>
    <scope>NUCLEOTIDE SEQUENCE [LARGE SCALE GENOMIC DNA]</scope>
    <source>
        <strain evidence="1 2">H23M31</strain>
    </source>
</reference>
<dbReference type="EMBL" id="CP034951">
    <property type="protein sequence ID" value="QAA81387.1"/>
    <property type="molecule type" value="Genomic_DNA"/>
</dbReference>
<accession>A0A410G267</accession>
<name>A0A410G267_9FLAO</name>
<keyword evidence="2" id="KW-1185">Reference proteome</keyword>
<gene>
    <name evidence="1" type="ORF">EI546_06435</name>
</gene>
<dbReference type="OrthoDB" id="1150496at2"/>
<dbReference type="Proteomes" id="UP000285517">
    <property type="component" value="Chromosome"/>
</dbReference>
<organism evidence="1 2">
    <name type="scientific">Aequorivita ciconiae</name>
    <dbReference type="NCBI Taxonomy" id="2494375"/>
    <lineage>
        <taxon>Bacteria</taxon>
        <taxon>Pseudomonadati</taxon>
        <taxon>Bacteroidota</taxon>
        <taxon>Flavobacteriia</taxon>
        <taxon>Flavobacteriales</taxon>
        <taxon>Flavobacteriaceae</taxon>
        <taxon>Aequorivita</taxon>
    </lineage>
</organism>
<dbReference type="KEGG" id="aev:EI546_06435"/>
<sequence>MQATKKQKQLIHLNTPNRDIKEEFVQWATGSVEKTSTNDLSFEQANEIIKKLGKQPVKVTKEDSPMFWGYFDRSNKQHLQIQSLLHQIKWTMANTKYGRVPDLARFGSWLQSDRSPVRKPLKKMTPAECSKIINALNGILKTLYK</sequence>
<evidence type="ECO:0000313" key="2">
    <source>
        <dbReference type="Proteomes" id="UP000285517"/>
    </source>
</evidence>